<evidence type="ECO:0000256" key="2">
    <source>
        <dbReference type="ARBA" id="ARBA00022980"/>
    </source>
</evidence>
<dbReference type="InterPro" id="IPR001865">
    <property type="entry name" value="Ribosomal_uS2"/>
</dbReference>
<dbReference type="PANTHER" id="PTHR12534">
    <property type="entry name" value="30S RIBOSOMAL PROTEIN S2 PROKARYOTIC AND ORGANELLAR"/>
    <property type="match status" value="1"/>
</dbReference>
<dbReference type="Gene3D" id="1.10.287.610">
    <property type="entry name" value="Helix hairpin bin"/>
    <property type="match status" value="1"/>
</dbReference>
<protein>
    <recommendedName>
        <fullName evidence="4 5">Small ribosomal subunit protein uS2</fullName>
    </recommendedName>
</protein>
<organism evidence="7 8">
    <name type="scientific">Mycoplasma crocodyli (strain ATCC 51981 / MP145)</name>
    <dbReference type="NCBI Taxonomy" id="512564"/>
    <lineage>
        <taxon>Bacteria</taxon>
        <taxon>Bacillati</taxon>
        <taxon>Mycoplasmatota</taxon>
        <taxon>Mollicutes</taxon>
        <taxon>Mycoplasmataceae</taxon>
        <taxon>Mycoplasma</taxon>
    </lineage>
</organism>
<gene>
    <name evidence="5 7" type="primary">rpsB</name>
    <name evidence="7" type="ordered locus">MCRO_0352</name>
</gene>
<dbReference type="GO" id="GO:0015935">
    <property type="term" value="C:small ribosomal subunit"/>
    <property type="evidence" value="ECO:0007669"/>
    <property type="project" value="InterPro"/>
</dbReference>
<dbReference type="PRINTS" id="PR00395">
    <property type="entry name" value="RIBOSOMALS2"/>
</dbReference>
<feature type="region of interest" description="Disordered" evidence="6">
    <location>
        <begin position="277"/>
        <end position="316"/>
    </location>
</feature>
<proteinExistence type="inferred from homology"/>
<comment type="similarity">
    <text evidence="1 5">Belongs to the universal ribosomal protein uS2 family.</text>
</comment>
<keyword evidence="3 5" id="KW-0687">Ribonucleoprotein</keyword>
<evidence type="ECO:0000313" key="7">
    <source>
        <dbReference type="EMBL" id="ADE19558.1"/>
    </source>
</evidence>
<evidence type="ECO:0000256" key="6">
    <source>
        <dbReference type="SAM" id="MobiDB-lite"/>
    </source>
</evidence>
<dbReference type="STRING" id="512564.MCRO_0352"/>
<dbReference type="HOGENOM" id="CLU_040318_0_0_14"/>
<dbReference type="InterPro" id="IPR005706">
    <property type="entry name" value="Ribosomal_uS2_bac/mit/plastid"/>
</dbReference>
<name>D5E5E7_MYCCM</name>
<dbReference type="CDD" id="cd01425">
    <property type="entry name" value="RPS2"/>
    <property type="match status" value="1"/>
</dbReference>
<dbReference type="KEGG" id="mcd:MCRO_0352"/>
<evidence type="ECO:0000256" key="5">
    <source>
        <dbReference type="HAMAP-Rule" id="MF_00291"/>
    </source>
</evidence>
<dbReference type="EMBL" id="CP001991">
    <property type="protein sequence ID" value="ADE19558.1"/>
    <property type="molecule type" value="Genomic_DNA"/>
</dbReference>
<keyword evidence="8" id="KW-1185">Reference proteome</keyword>
<keyword evidence="2 5" id="KW-0689">Ribosomal protein</keyword>
<evidence type="ECO:0000256" key="1">
    <source>
        <dbReference type="ARBA" id="ARBA00006242"/>
    </source>
</evidence>
<dbReference type="PANTHER" id="PTHR12534:SF0">
    <property type="entry name" value="SMALL RIBOSOMAL SUBUNIT PROTEIN US2M"/>
    <property type="match status" value="1"/>
</dbReference>
<feature type="compositionally biased region" description="Basic and acidic residues" evidence="6">
    <location>
        <begin position="293"/>
        <end position="316"/>
    </location>
</feature>
<dbReference type="NCBIfam" id="TIGR01011">
    <property type="entry name" value="rpsB_bact"/>
    <property type="match status" value="1"/>
</dbReference>
<dbReference type="HAMAP" id="MF_00291_B">
    <property type="entry name" value="Ribosomal_uS2_B"/>
    <property type="match status" value="1"/>
</dbReference>
<sequence>MSENTQKETVKKETVAKEVVARDAKNPIVSKDKLLEAGAYFGHKVHQWNPKMKEYIVPGKTNRGAHIIDISKTQKYLEFAYSLINKFAAKKASFIFVGTKKQAHAAIKEAAERTQSFYVTERWLGGTLTNNQTIMSRVKAMEILEAKAASGFKGYTKKEAIIFQKELDKLHKNLEGIRNMKHIPQVMIVADPNEDEIAVKEARKKGIKVIGILDSNANPDSVDFGIPANDDSSKSISLIITILADAIVKARGGKELFAYQPDELIVLPEYQPPVNAKPKRVFPNGRRPFNKNFSKDSNREGFEKREFKKPTEVKEN</sequence>
<dbReference type="AlphaFoldDB" id="D5E5E7"/>
<dbReference type="RefSeq" id="WP_013054335.1">
    <property type="nucleotide sequence ID" value="NC_014014.1"/>
</dbReference>
<dbReference type="InterPro" id="IPR023591">
    <property type="entry name" value="Ribosomal_uS2_flav_dom_sf"/>
</dbReference>
<reference key="2">
    <citation type="submission" date="2010-03" db="EMBL/GenBank/DDBJ databases">
        <authorList>
            <person name="Ma Z."/>
            <person name="Wang X."/>
            <person name="Liu H."/>
        </authorList>
    </citation>
    <scope>NUCLEOTIDE SEQUENCE</scope>
    <source>
        <strain>MP145</strain>
    </source>
</reference>
<dbReference type="Gene3D" id="3.40.50.10490">
    <property type="entry name" value="Glucose-6-phosphate isomerase like protein, domain 1"/>
    <property type="match status" value="1"/>
</dbReference>
<reference evidence="8" key="1">
    <citation type="submission" date="2010-03" db="EMBL/GenBank/DDBJ databases">
        <title>The complete genome of Mycoplasma crocodyli MP145.</title>
        <authorList>
            <person name="Glass J.I."/>
            <person name="Durkin A.S."/>
            <person name="Hostetler J."/>
            <person name="Jackson J."/>
            <person name="Johnson J."/>
            <person name="May M.A."/>
            <person name="Paralanov V."/>
            <person name="Radune D."/>
            <person name="Szczypinski B."/>
            <person name="Brown D.R."/>
        </authorList>
    </citation>
    <scope>NUCLEOTIDE SEQUENCE [LARGE SCALE GENOMIC DNA]</scope>
    <source>
        <strain evidence="8">ATCC 51981 / MP145</strain>
    </source>
</reference>
<reference evidence="7 8" key="3">
    <citation type="journal article" date="2011" name="J. Bacteriol.">
        <title>Genome sequences of Mycoplasma alligatoris A21JP2T and Mycoplasma crocodyli MP145T.</title>
        <authorList>
            <person name="Brown D.R."/>
            <person name="Farmerie W.G."/>
            <person name="May M."/>
            <person name="Benders G.A."/>
            <person name="Durkin A.S."/>
            <person name="Hlavinka K."/>
            <person name="Hostetler J."/>
            <person name="Jackson J."/>
            <person name="Johnson J."/>
            <person name="Miller R.H."/>
            <person name="Paralanov V."/>
            <person name="Radune D."/>
            <person name="Szczypinski B."/>
            <person name="Glass J.I."/>
        </authorList>
    </citation>
    <scope>NUCLEOTIDE SEQUENCE [LARGE SCALE GENOMIC DNA]</scope>
    <source>
        <strain evidence="8">ATCC 51981 / MP145</strain>
    </source>
</reference>
<evidence type="ECO:0000256" key="4">
    <source>
        <dbReference type="ARBA" id="ARBA00035256"/>
    </source>
</evidence>
<dbReference type="GO" id="GO:0003735">
    <property type="term" value="F:structural constituent of ribosome"/>
    <property type="evidence" value="ECO:0007669"/>
    <property type="project" value="InterPro"/>
</dbReference>
<dbReference type="GO" id="GO:0006412">
    <property type="term" value="P:translation"/>
    <property type="evidence" value="ECO:0007669"/>
    <property type="project" value="UniProtKB-UniRule"/>
</dbReference>
<dbReference type="Pfam" id="PF00318">
    <property type="entry name" value="Ribosomal_S2"/>
    <property type="match status" value="1"/>
</dbReference>
<dbReference type="OrthoDB" id="9808036at2"/>
<evidence type="ECO:0000313" key="8">
    <source>
        <dbReference type="Proteomes" id="UP000001845"/>
    </source>
</evidence>
<evidence type="ECO:0000256" key="3">
    <source>
        <dbReference type="ARBA" id="ARBA00023274"/>
    </source>
</evidence>
<accession>D5E5E7</accession>
<dbReference type="Proteomes" id="UP000001845">
    <property type="component" value="Chromosome"/>
</dbReference>
<dbReference type="eggNOG" id="COG0052">
    <property type="taxonomic scope" value="Bacteria"/>
</dbReference>
<dbReference type="SUPFAM" id="SSF52313">
    <property type="entry name" value="Ribosomal protein S2"/>
    <property type="match status" value="1"/>
</dbReference>